<accession>A0A8R1IBI2</accession>
<dbReference type="Proteomes" id="UP000005237">
    <property type="component" value="Unassembled WGS sequence"/>
</dbReference>
<reference evidence="3" key="2">
    <citation type="submission" date="2022-06" db="UniProtKB">
        <authorList>
            <consortium name="EnsemblMetazoa"/>
        </authorList>
    </citation>
    <scope>IDENTIFICATION</scope>
    <source>
        <strain evidence="3">DF5081</strain>
    </source>
</reference>
<feature type="transmembrane region" description="Helical" evidence="2">
    <location>
        <begin position="153"/>
        <end position="182"/>
    </location>
</feature>
<name>A0A8R1IBI2_CAEJA</name>
<reference evidence="4" key="1">
    <citation type="submission" date="2010-08" db="EMBL/GenBank/DDBJ databases">
        <authorList>
            <consortium name="Caenorhabditis japonica Sequencing Consortium"/>
            <person name="Wilson R.K."/>
        </authorList>
    </citation>
    <scope>NUCLEOTIDE SEQUENCE [LARGE SCALE GENOMIC DNA]</scope>
    <source>
        <strain evidence="4">DF5081</strain>
    </source>
</reference>
<evidence type="ECO:0000256" key="1">
    <source>
        <dbReference type="SAM" id="MobiDB-lite"/>
    </source>
</evidence>
<keyword evidence="2" id="KW-1133">Transmembrane helix</keyword>
<evidence type="ECO:0000313" key="4">
    <source>
        <dbReference type="Proteomes" id="UP000005237"/>
    </source>
</evidence>
<evidence type="ECO:0000256" key="2">
    <source>
        <dbReference type="SAM" id="Phobius"/>
    </source>
</evidence>
<dbReference type="PANTHER" id="PTHR34152:SF4">
    <property type="entry name" value="SMALL INTEGRAL MEMBRANE PROTEIN"/>
    <property type="match status" value="1"/>
</dbReference>
<evidence type="ECO:0000313" key="3">
    <source>
        <dbReference type="EnsemblMetazoa" id="CJA28467.1"/>
    </source>
</evidence>
<keyword evidence="2" id="KW-0472">Membrane</keyword>
<keyword evidence="2" id="KW-0812">Transmembrane</keyword>
<feature type="transmembrane region" description="Helical" evidence="2">
    <location>
        <begin position="32"/>
        <end position="52"/>
    </location>
</feature>
<proteinExistence type="predicted"/>
<sequence>MPLDLEGLHSPQEQFEEEDEGSIEKEASISHLSIVTTLLVSFFAVYLIFAGSLKTLECPAEPKLLTWMIMCGAFLLLERTIAMHFQISKYKFRKENKKPLDLERLRDWEERRKHFKLRPLTQDLMWLAIFIQASFGAFWLQRVPDSFDTCDNLIFFPSVIFCSLILVPSFMSLLCLCTCCCYKKVC</sequence>
<dbReference type="PANTHER" id="PTHR34152">
    <property type="entry name" value="PROTEIN CBG12353-RELATED"/>
    <property type="match status" value="1"/>
</dbReference>
<dbReference type="EnsemblMetazoa" id="CJA28467.1">
    <property type="protein sequence ID" value="CJA28467.1"/>
    <property type="gene ID" value="WBGene00184041"/>
</dbReference>
<protein>
    <submittedName>
        <fullName evidence="3">Uncharacterized protein</fullName>
    </submittedName>
</protein>
<feature type="region of interest" description="Disordered" evidence="1">
    <location>
        <begin position="1"/>
        <end position="20"/>
    </location>
</feature>
<organism evidence="3 4">
    <name type="scientific">Caenorhabditis japonica</name>
    <dbReference type="NCBI Taxonomy" id="281687"/>
    <lineage>
        <taxon>Eukaryota</taxon>
        <taxon>Metazoa</taxon>
        <taxon>Ecdysozoa</taxon>
        <taxon>Nematoda</taxon>
        <taxon>Chromadorea</taxon>
        <taxon>Rhabditida</taxon>
        <taxon>Rhabditina</taxon>
        <taxon>Rhabditomorpha</taxon>
        <taxon>Rhabditoidea</taxon>
        <taxon>Rhabditidae</taxon>
        <taxon>Peloderinae</taxon>
        <taxon>Caenorhabditis</taxon>
    </lineage>
</organism>
<feature type="transmembrane region" description="Helical" evidence="2">
    <location>
        <begin position="124"/>
        <end position="141"/>
    </location>
</feature>
<dbReference type="AlphaFoldDB" id="A0A8R1IBI2"/>
<feature type="transmembrane region" description="Helical" evidence="2">
    <location>
        <begin position="64"/>
        <end position="85"/>
    </location>
</feature>
<keyword evidence="4" id="KW-1185">Reference proteome</keyword>